<name>A0A4Y7QK21_9AGAM</name>
<dbReference type="Proteomes" id="UP000294933">
    <property type="component" value="Unassembled WGS sequence"/>
</dbReference>
<evidence type="ECO:0000313" key="1">
    <source>
        <dbReference type="EMBL" id="TDL28004.1"/>
    </source>
</evidence>
<reference evidence="1 2" key="1">
    <citation type="submission" date="2018-06" db="EMBL/GenBank/DDBJ databases">
        <title>A transcriptomic atlas of mushroom development highlights an independent origin of complex multicellularity.</title>
        <authorList>
            <consortium name="DOE Joint Genome Institute"/>
            <person name="Krizsan K."/>
            <person name="Almasi E."/>
            <person name="Merenyi Z."/>
            <person name="Sahu N."/>
            <person name="Viragh M."/>
            <person name="Koszo T."/>
            <person name="Mondo S."/>
            <person name="Kiss B."/>
            <person name="Balint B."/>
            <person name="Kues U."/>
            <person name="Barry K."/>
            <person name="Hegedus J.C."/>
            <person name="Henrissat B."/>
            <person name="Johnson J."/>
            <person name="Lipzen A."/>
            <person name="Ohm R."/>
            <person name="Nagy I."/>
            <person name="Pangilinan J."/>
            <person name="Yan J."/>
            <person name="Xiong Y."/>
            <person name="Grigoriev I.V."/>
            <person name="Hibbett D.S."/>
            <person name="Nagy L.G."/>
        </authorList>
    </citation>
    <scope>NUCLEOTIDE SEQUENCE [LARGE SCALE GENOMIC DNA]</scope>
    <source>
        <strain evidence="1 2">SZMC22713</strain>
    </source>
</reference>
<dbReference type="VEuPathDB" id="FungiDB:BD410DRAFT_824761"/>
<dbReference type="AlphaFoldDB" id="A0A4Y7QK21"/>
<organism evidence="1 2">
    <name type="scientific">Rickenella mellea</name>
    <dbReference type="NCBI Taxonomy" id="50990"/>
    <lineage>
        <taxon>Eukaryota</taxon>
        <taxon>Fungi</taxon>
        <taxon>Dikarya</taxon>
        <taxon>Basidiomycota</taxon>
        <taxon>Agaricomycotina</taxon>
        <taxon>Agaricomycetes</taxon>
        <taxon>Hymenochaetales</taxon>
        <taxon>Rickenellaceae</taxon>
        <taxon>Rickenella</taxon>
    </lineage>
</organism>
<protein>
    <submittedName>
        <fullName evidence="1">Uncharacterized protein</fullName>
    </submittedName>
</protein>
<evidence type="ECO:0000313" key="2">
    <source>
        <dbReference type="Proteomes" id="UP000294933"/>
    </source>
</evidence>
<keyword evidence="2" id="KW-1185">Reference proteome</keyword>
<gene>
    <name evidence="1" type="ORF">BD410DRAFT_824761</name>
</gene>
<dbReference type="EMBL" id="ML170158">
    <property type="protein sequence ID" value="TDL28004.1"/>
    <property type="molecule type" value="Genomic_DNA"/>
</dbReference>
<proteinExistence type="predicted"/>
<accession>A0A4Y7QK21</accession>
<sequence length="167" mass="18711">MLKSRISAGWYHTPSILAPETRKVPSYGLTPERVPVTRRAVIPPSIGTINLSDWEEGGVRNLMQRTQSWHYEELFSFNALPSNACRNVASGVSLVLGPHKWGKGMKRYSWDIIPVLPKRNAGVEDGMLIVSGENILEYALVVVMFSKWWCRNETMGSGKSCNGRDSM</sequence>